<feature type="transmembrane region" description="Helical" evidence="4">
    <location>
        <begin position="434"/>
        <end position="460"/>
    </location>
</feature>
<feature type="transmembrane region" description="Helical" evidence="4">
    <location>
        <begin position="329"/>
        <end position="349"/>
    </location>
</feature>
<feature type="transmembrane region" description="Helical" evidence="4">
    <location>
        <begin position="212"/>
        <end position="235"/>
    </location>
</feature>
<feature type="transmembrane region" description="Helical" evidence="4">
    <location>
        <begin position="405"/>
        <end position="428"/>
    </location>
</feature>
<dbReference type="GeneTree" id="ENSGT00940000167392"/>
<dbReference type="InParanoid" id="A0A4W3GH47"/>
<dbReference type="SUPFAM" id="SSF51206">
    <property type="entry name" value="cAMP-binding domain-like"/>
    <property type="match status" value="1"/>
</dbReference>
<feature type="compositionally biased region" description="Basic and acidic residues" evidence="3">
    <location>
        <begin position="31"/>
        <end position="41"/>
    </location>
</feature>
<accession>A0A4W3GH47</accession>
<dbReference type="Ensembl" id="ENSCMIT00000002097.1">
    <property type="protein sequence ID" value="ENSCMIP00000002020.1"/>
    <property type="gene ID" value="ENSCMIG00000001228.1"/>
</dbReference>
<keyword evidence="4" id="KW-0812">Transmembrane</keyword>
<comment type="subcellular location">
    <subcellularLocation>
        <location evidence="1">Cell membrane</location>
        <topology evidence="1">Multi-pass membrane protein</topology>
    </subcellularLocation>
</comment>
<feature type="transmembrane region" description="Helical" evidence="4">
    <location>
        <begin position="247"/>
        <end position="267"/>
    </location>
</feature>
<dbReference type="GO" id="GO:0005249">
    <property type="term" value="F:voltage-gated potassium channel activity"/>
    <property type="evidence" value="ECO:0007669"/>
    <property type="project" value="TreeGrafter"/>
</dbReference>
<dbReference type="GO" id="GO:0035725">
    <property type="term" value="P:sodium ion transmembrane transport"/>
    <property type="evidence" value="ECO:0007669"/>
    <property type="project" value="TreeGrafter"/>
</dbReference>
<evidence type="ECO:0000256" key="3">
    <source>
        <dbReference type="SAM" id="MobiDB-lite"/>
    </source>
</evidence>
<dbReference type="Pfam" id="PF00027">
    <property type="entry name" value="cNMP_binding"/>
    <property type="match status" value="1"/>
</dbReference>
<reference evidence="6" key="4">
    <citation type="submission" date="2025-08" db="UniProtKB">
        <authorList>
            <consortium name="Ensembl"/>
        </authorList>
    </citation>
    <scope>IDENTIFICATION</scope>
</reference>
<dbReference type="Pfam" id="PF08412">
    <property type="entry name" value="Ion_trans_N"/>
    <property type="match status" value="1"/>
</dbReference>
<dbReference type="PROSITE" id="PS50042">
    <property type="entry name" value="CNMP_BINDING_3"/>
    <property type="match status" value="1"/>
</dbReference>
<dbReference type="InterPro" id="IPR013621">
    <property type="entry name" value="Ion_trans_N"/>
</dbReference>
<dbReference type="PANTHER" id="PTHR45689:SF8">
    <property type="entry name" value="POTASSIUM_SODIUM HYPERPOLARIZATION-ACTIVATED CYCLIC NUCLEOTIDE-GATED CHANNEL 2-LIKE"/>
    <property type="match status" value="1"/>
</dbReference>
<dbReference type="GO" id="GO:0003254">
    <property type="term" value="P:regulation of membrane depolarization"/>
    <property type="evidence" value="ECO:0007669"/>
    <property type="project" value="TreeGrafter"/>
</dbReference>
<proteinExistence type="predicted"/>
<dbReference type="AlphaFoldDB" id="A0A4W3GH47"/>
<feature type="transmembrane region" description="Helical" evidence="4">
    <location>
        <begin position="369"/>
        <end position="393"/>
    </location>
</feature>
<dbReference type="GO" id="GO:0030425">
    <property type="term" value="C:dendrite"/>
    <property type="evidence" value="ECO:0007669"/>
    <property type="project" value="TreeGrafter"/>
</dbReference>
<dbReference type="Gene3D" id="1.10.287.630">
    <property type="entry name" value="Helix hairpin bin"/>
    <property type="match status" value="1"/>
</dbReference>
<dbReference type="InterPro" id="IPR014710">
    <property type="entry name" value="RmlC-like_jellyroll"/>
</dbReference>
<evidence type="ECO:0000259" key="5">
    <source>
        <dbReference type="PROSITE" id="PS50042"/>
    </source>
</evidence>
<reference evidence="7" key="1">
    <citation type="journal article" date="2006" name="Science">
        <title>Ancient noncoding elements conserved in the human genome.</title>
        <authorList>
            <person name="Venkatesh B."/>
            <person name="Kirkness E.F."/>
            <person name="Loh Y.H."/>
            <person name="Halpern A.L."/>
            <person name="Lee A.P."/>
            <person name="Johnson J."/>
            <person name="Dandona N."/>
            <person name="Viswanathan L.D."/>
            <person name="Tay A."/>
            <person name="Venter J.C."/>
            <person name="Strausberg R.L."/>
            <person name="Brenner S."/>
        </authorList>
    </citation>
    <scope>NUCLEOTIDE SEQUENCE [LARGE SCALE GENOMIC DNA]</scope>
</reference>
<evidence type="ECO:0000313" key="7">
    <source>
        <dbReference type="Proteomes" id="UP000314986"/>
    </source>
</evidence>
<sequence length="658" mass="75384">MDPLDDRGAEATKQEQGVPEQQRSQGAQGGESKETGGEARGGETGVEARGGENGGETRGGETGGEETVGRETGGGETRRWDAEESKVIEMETREGKIDPDLDLDLDLGVGEEWSLPSDMYTEDSRYTVVPGAEERKEGWWSKRRTALSFLRDVRRFCSSCYLALDRSRQPPVDKLTMFIYGSEEAIMNECNRVTRQGSFIIHPYSTFRNCHLLFMLILTSCNLIVTPIGITFFNLDDASKNYGWRIFNLLSDMMYILDIFINFKVGIATEDQETVILDPKLIGTKYLSTWFLIDLFSAFPLDSIFFLIKVAGLSAISFTTASKFLRFLYFVRILTMIRLLRLSTLMRYIKEWQQVRNFMTDINLEPLRLLYHIVAVCFTLLLICHWNGCLQVFIPKMQGFPETCWVAKANLVVSNFYLITAEIQFWTLTDLSEIGIIVISMISGTLLYTIMVANVAAMVLNADAPGRRYKAKLNHVEDYVSYRKIPWQLERKIFSYYRERFHGKWFDQEQIISDLSEYLREDVLSYLCRSLLNNVPMFQNADPNFLQAVITNLHYEVFQEEDVIIREGAAADRMFFIESGMVLVETQFYQKVLSDGAYFGEICLLIKSFRTATVRAQTLCKLYSLSSNKFNNVLKLFPAAREEILKIAAKRQQLLQSK</sequence>
<dbReference type="PROSITE" id="PS00888">
    <property type="entry name" value="CNMP_BINDING_1"/>
    <property type="match status" value="1"/>
</dbReference>
<reference evidence="7" key="3">
    <citation type="journal article" date="2014" name="Nature">
        <title>Elephant shark genome provides unique insights into gnathostome evolution.</title>
        <authorList>
            <consortium name="International Elephant Shark Genome Sequencing Consortium"/>
            <person name="Venkatesh B."/>
            <person name="Lee A.P."/>
            <person name="Ravi V."/>
            <person name="Maurya A.K."/>
            <person name="Lian M.M."/>
            <person name="Swann J.B."/>
            <person name="Ohta Y."/>
            <person name="Flajnik M.F."/>
            <person name="Sutoh Y."/>
            <person name="Kasahara M."/>
            <person name="Hoon S."/>
            <person name="Gangu V."/>
            <person name="Roy S.W."/>
            <person name="Irimia M."/>
            <person name="Korzh V."/>
            <person name="Kondrychyn I."/>
            <person name="Lim Z.W."/>
            <person name="Tay B.H."/>
            <person name="Tohari S."/>
            <person name="Kong K.W."/>
            <person name="Ho S."/>
            <person name="Lorente-Galdos B."/>
            <person name="Quilez J."/>
            <person name="Marques-Bonet T."/>
            <person name="Raney B.J."/>
            <person name="Ingham P.W."/>
            <person name="Tay A."/>
            <person name="Hillier L.W."/>
            <person name="Minx P."/>
            <person name="Boehm T."/>
            <person name="Wilson R.K."/>
            <person name="Brenner S."/>
            <person name="Warren W.C."/>
        </authorList>
    </citation>
    <scope>NUCLEOTIDE SEQUENCE [LARGE SCALE GENOMIC DNA]</scope>
</reference>
<evidence type="ECO:0000256" key="2">
    <source>
        <dbReference type="ARBA" id="ARBA00022475"/>
    </source>
</evidence>
<feature type="compositionally biased region" description="Basic and acidic residues" evidence="3">
    <location>
        <begin position="76"/>
        <end position="86"/>
    </location>
</feature>
<evidence type="ECO:0000256" key="4">
    <source>
        <dbReference type="SAM" id="Phobius"/>
    </source>
</evidence>
<name>A0A4W3GH47_CALMI</name>
<feature type="compositionally biased region" description="Gly residues" evidence="3">
    <location>
        <begin position="51"/>
        <end position="62"/>
    </location>
</feature>
<dbReference type="GO" id="GO:0030424">
    <property type="term" value="C:axon"/>
    <property type="evidence" value="ECO:0007669"/>
    <property type="project" value="TreeGrafter"/>
</dbReference>
<dbReference type="SMART" id="SM00100">
    <property type="entry name" value="cNMP"/>
    <property type="match status" value="1"/>
</dbReference>
<keyword evidence="2" id="KW-1003">Cell membrane</keyword>
<evidence type="ECO:0000256" key="1">
    <source>
        <dbReference type="ARBA" id="ARBA00004651"/>
    </source>
</evidence>
<evidence type="ECO:0000313" key="6">
    <source>
        <dbReference type="Ensembl" id="ENSCMIP00000002020.1"/>
    </source>
</evidence>
<dbReference type="Proteomes" id="UP000314986">
    <property type="component" value="Unassembled WGS sequence"/>
</dbReference>
<feature type="region of interest" description="Disordered" evidence="3">
    <location>
        <begin position="1"/>
        <end position="86"/>
    </location>
</feature>
<reference evidence="6" key="5">
    <citation type="submission" date="2025-09" db="UniProtKB">
        <authorList>
            <consortium name="Ensembl"/>
        </authorList>
    </citation>
    <scope>IDENTIFICATION</scope>
</reference>
<feature type="compositionally biased region" description="Basic and acidic residues" evidence="3">
    <location>
        <begin position="1"/>
        <end position="13"/>
    </location>
</feature>
<feature type="domain" description="Cyclic nucleotide-binding" evidence="5">
    <location>
        <begin position="537"/>
        <end position="634"/>
    </location>
</feature>
<dbReference type="InterPro" id="IPR018488">
    <property type="entry name" value="cNMP-bd_CS"/>
</dbReference>
<feature type="transmembrane region" description="Helical" evidence="4">
    <location>
        <begin position="287"/>
        <end position="308"/>
    </location>
</feature>
<keyword evidence="7" id="KW-1185">Reference proteome</keyword>
<dbReference type="InterPro" id="IPR051413">
    <property type="entry name" value="K/Na_HCN_channel"/>
</dbReference>
<reference evidence="7" key="2">
    <citation type="journal article" date="2007" name="PLoS Biol.">
        <title>Survey sequencing and comparative analysis of the elephant shark (Callorhinchus milii) genome.</title>
        <authorList>
            <person name="Venkatesh B."/>
            <person name="Kirkness E.F."/>
            <person name="Loh Y.H."/>
            <person name="Halpern A.L."/>
            <person name="Lee A.P."/>
            <person name="Johnson J."/>
            <person name="Dandona N."/>
            <person name="Viswanathan L.D."/>
            <person name="Tay A."/>
            <person name="Venter J.C."/>
            <person name="Strausberg R.L."/>
            <person name="Brenner S."/>
        </authorList>
    </citation>
    <scope>NUCLEOTIDE SEQUENCE [LARGE SCALE GENOMIC DNA]</scope>
</reference>
<dbReference type="PANTHER" id="PTHR45689">
    <property type="entry name" value="I[[H]] CHANNEL, ISOFORM E"/>
    <property type="match status" value="1"/>
</dbReference>
<dbReference type="CDD" id="cd00038">
    <property type="entry name" value="CAP_ED"/>
    <property type="match status" value="1"/>
</dbReference>
<dbReference type="OMA" id="WESFNVF"/>
<dbReference type="GO" id="GO:0098855">
    <property type="term" value="C:HCN channel complex"/>
    <property type="evidence" value="ECO:0007669"/>
    <property type="project" value="TreeGrafter"/>
</dbReference>
<dbReference type="Gene3D" id="2.60.120.10">
    <property type="entry name" value="Jelly Rolls"/>
    <property type="match status" value="1"/>
</dbReference>
<keyword evidence="4" id="KW-0472">Membrane</keyword>
<organism evidence="6 7">
    <name type="scientific">Callorhinchus milii</name>
    <name type="common">Ghost shark</name>
    <dbReference type="NCBI Taxonomy" id="7868"/>
    <lineage>
        <taxon>Eukaryota</taxon>
        <taxon>Metazoa</taxon>
        <taxon>Chordata</taxon>
        <taxon>Craniata</taxon>
        <taxon>Vertebrata</taxon>
        <taxon>Chondrichthyes</taxon>
        <taxon>Holocephali</taxon>
        <taxon>Chimaeriformes</taxon>
        <taxon>Callorhinchidae</taxon>
        <taxon>Callorhinchus</taxon>
    </lineage>
</organism>
<dbReference type="InterPro" id="IPR000595">
    <property type="entry name" value="cNMP-bd_dom"/>
</dbReference>
<protein>
    <recommendedName>
        <fullName evidence="5">Cyclic nucleotide-binding domain-containing protein</fullName>
    </recommendedName>
</protein>
<dbReference type="InterPro" id="IPR018490">
    <property type="entry name" value="cNMP-bd_dom_sf"/>
</dbReference>
<keyword evidence="4" id="KW-1133">Transmembrane helix</keyword>
<dbReference type="SUPFAM" id="SSF81324">
    <property type="entry name" value="Voltage-gated potassium channels"/>
    <property type="match status" value="1"/>
</dbReference>